<accession>A0A4C1YKH7</accession>
<evidence type="ECO:0000313" key="3">
    <source>
        <dbReference type="Proteomes" id="UP000299102"/>
    </source>
</evidence>
<dbReference type="AlphaFoldDB" id="A0A4C1YKH7"/>
<reference evidence="2 3" key="1">
    <citation type="journal article" date="2019" name="Commun. Biol.">
        <title>The bagworm genome reveals a unique fibroin gene that provides high tensile strength.</title>
        <authorList>
            <person name="Kono N."/>
            <person name="Nakamura H."/>
            <person name="Ohtoshi R."/>
            <person name="Tomita M."/>
            <person name="Numata K."/>
            <person name="Arakawa K."/>
        </authorList>
    </citation>
    <scope>NUCLEOTIDE SEQUENCE [LARGE SCALE GENOMIC DNA]</scope>
</reference>
<comment type="caution">
    <text evidence="2">The sequence shown here is derived from an EMBL/GenBank/DDBJ whole genome shotgun (WGS) entry which is preliminary data.</text>
</comment>
<feature type="compositionally biased region" description="Polar residues" evidence="1">
    <location>
        <begin position="73"/>
        <end position="82"/>
    </location>
</feature>
<protein>
    <submittedName>
        <fullName evidence="2">Uncharacterized protein</fullName>
    </submittedName>
</protein>
<dbReference type="EMBL" id="BGZK01001229">
    <property type="protein sequence ID" value="GBP74927.1"/>
    <property type="molecule type" value="Genomic_DNA"/>
</dbReference>
<sequence>MEARSFHSRITPRPYAFPKSEHTVCPGRSVSTRNLGRDGYRNAAGDIRSISAGDVSTTIHIRKPGSKRKLQKSGRSQQSVINTAGRRGRDAALAGLSAIAQRRPAPSAALNSRPAPGPLETGKRISKWTGRRDDCA</sequence>
<gene>
    <name evidence="2" type="ORF">EVAR_54249_1</name>
</gene>
<evidence type="ECO:0000256" key="1">
    <source>
        <dbReference type="SAM" id="MobiDB-lite"/>
    </source>
</evidence>
<name>A0A4C1YKH7_EUMVA</name>
<feature type="compositionally biased region" description="Basic residues" evidence="1">
    <location>
        <begin position="61"/>
        <end position="72"/>
    </location>
</feature>
<keyword evidence="3" id="KW-1185">Reference proteome</keyword>
<proteinExistence type="predicted"/>
<feature type="region of interest" description="Disordered" evidence="1">
    <location>
        <begin position="102"/>
        <end position="136"/>
    </location>
</feature>
<organism evidence="2 3">
    <name type="scientific">Eumeta variegata</name>
    <name type="common">Bagworm moth</name>
    <name type="synonym">Eumeta japonica</name>
    <dbReference type="NCBI Taxonomy" id="151549"/>
    <lineage>
        <taxon>Eukaryota</taxon>
        <taxon>Metazoa</taxon>
        <taxon>Ecdysozoa</taxon>
        <taxon>Arthropoda</taxon>
        <taxon>Hexapoda</taxon>
        <taxon>Insecta</taxon>
        <taxon>Pterygota</taxon>
        <taxon>Neoptera</taxon>
        <taxon>Endopterygota</taxon>
        <taxon>Lepidoptera</taxon>
        <taxon>Glossata</taxon>
        <taxon>Ditrysia</taxon>
        <taxon>Tineoidea</taxon>
        <taxon>Psychidae</taxon>
        <taxon>Oiketicinae</taxon>
        <taxon>Eumeta</taxon>
    </lineage>
</organism>
<feature type="region of interest" description="Disordered" evidence="1">
    <location>
        <begin position="1"/>
        <end position="30"/>
    </location>
</feature>
<feature type="region of interest" description="Disordered" evidence="1">
    <location>
        <begin position="61"/>
        <end position="88"/>
    </location>
</feature>
<evidence type="ECO:0000313" key="2">
    <source>
        <dbReference type="EMBL" id="GBP74927.1"/>
    </source>
</evidence>
<dbReference type="Proteomes" id="UP000299102">
    <property type="component" value="Unassembled WGS sequence"/>
</dbReference>